<evidence type="ECO:0000313" key="3">
    <source>
        <dbReference type="Proteomes" id="UP001187471"/>
    </source>
</evidence>
<name>A0AA88QZ22_9ASTE</name>
<reference evidence="2" key="1">
    <citation type="submission" date="2022-12" db="EMBL/GenBank/DDBJ databases">
        <title>Draft genome assemblies for two species of Escallonia (Escalloniales).</title>
        <authorList>
            <person name="Chanderbali A."/>
            <person name="Dervinis C."/>
            <person name="Anghel I."/>
            <person name="Soltis D."/>
            <person name="Soltis P."/>
            <person name="Zapata F."/>
        </authorList>
    </citation>
    <scope>NUCLEOTIDE SEQUENCE</scope>
    <source>
        <strain evidence="2">UCBG92.1500</strain>
        <tissue evidence="2">Leaf</tissue>
    </source>
</reference>
<evidence type="ECO:0000313" key="2">
    <source>
        <dbReference type="EMBL" id="KAK2967750.1"/>
    </source>
</evidence>
<accession>A0AA88QZ22</accession>
<keyword evidence="3" id="KW-1185">Reference proteome</keyword>
<organism evidence="2 3">
    <name type="scientific">Escallonia rubra</name>
    <dbReference type="NCBI Taxonomy" id="112253"/>
    <lineage>
        <taxon>Eukaryota</taxon>
        <taxon>Viridiplantae</taxon>
        <taxon>Streptophyta</taxon>
        <taxon>Embryophyta</taxon>
        <taxon>Tracheophyta</taxon>
        <taxon>Spermatophyta</taxon>
        <taxon>Magnoliopsida</taxon>
        <taxon>eudicotyledons</taxon>
        <taxon>Gunneridae</taxon>
        <taxon>Pentapetalae</taxon>
        <taxon>asterids</taxon>
        <taxon>campanulids</taxon>
        <taxon>Escalloniales</taxon>
        <taxon>Escalloniaceae</taxon>
        <taxon>Escallonia</taxon>
    </lineage>
</organism>
<proteinExistence type="predicted"/>
<protein>
    <recommendedName>
        <fullName evidence="1">Retrotransposon gag domain-containing protein</fullName>
    </recommendedName>
</protein>
<dbReference type="EMBL" id="JAVXUO010002990">
    <property type="protein sequence ID" value="KAK2967750.1"/>
    <property type="molecule type" value="Genomic_DNA"/>
</dbReference>
<dbReference type="Pfam" id="PF03732">
    <property type="entry name" value="Retrotrans_gag"/>
    <property type="match status" value="1"/>
</dbReference>
<gene>
    <name evidence="2" type="ORF">RJ640_002666</name>
</gene>
<dbReference type="Proteomes" id="UP001187471">
    <property type="component" value="Unassembled WGS sequence"/>
</dbReference>
<comment type="caution">
    <text evidence="2">The sequence shown here is derived from an EMBL/GenBank/DDBJ whole genome shotgun (WGS) entry which is preliminary data.</text>
</comment>
<sequence>MFEVMGCTDQQKVKLTGETDQWWKMTSRMMTEEERDLFFTKYIPPNVKEAMESDFIRINQHPSESVSEYEERFALHIVQDERHRARKFRDGLRFEIRRQMSIMDNPTYAQSVGIATSFYIDRIEV</sequence>
<evidence type="ECO:0000259" key="1">
    <source>
        <dbReference type="Pfam" id="PF03732"/>
    </source>
</evidence>
<dbReference type="AlphaFoldDB" id="A0AA88QZ22"/>
<dbReference type="InterPro" id="IPR005162">
    <property type="entry name" value="Retrotrans_gag_dom"/>
</dbReference>
<feature type="domain" description="Retrotransposon gag" evidence="1">
    <location>
        <begin position="13"/>
        <end position="89"/>
    </location>
</feature>